<accession>H6SIE7</accession>
<feature type="transmembrane region" description="Helical" evidence="1">
    <location>
        <begin position="12"/>
        <end position="31"/>
    </location>
</feature>
<dbReference type="CDD" id="cd00130">
    <property type="entry name" value="PAS"/>
    <property type="match status" value="1"/>
</dbReference>
<gene>
    <name evidence="2" type="ORF">RSPPHO_03283</name>
</gene>
<keyword evidence="1" id="KW-1133">Transmembrane helix</keyword>
<keyword evidence="1" id="KW-0472">Membrane</keyword>
<proteinExistence type="predicted"/>
<dbReference type="EMBL" id="HE663493">
    <property type="protein sequence ID" value="CCG06622.1"/>
    <property type="molecule type" value="Genomic_DNA"/>
</dbReference>
<keyword evidence="1" id="KW-0812">Transmembrane</keyword>
<dbReference type="SUPFAM" id="SSF55785">
    <property type="entry name" value="PYP-like sensor domain (PAS domain)"/>
    <property type="match status" value="1"/>
</dbReference>
<name>H6SIE7_PARPM</name>
<dbReference type="AlphaFoldDB" id="H6SIE7"/>
<keyword evidence="3" id="KW-1185">Reference proteome</keyword>
<reference evidence="2 3" key="1">
    <citation type="submission" date="2012-02" db="EMBL/GenBank/DDBJ databases">
        <title>Shotgun genome sequence of Phaeospirillum photometricum DSM 122.</title>
        <authorList>
            <person name="Duquesne K."/>
            <person name="Sturgis J."/>
        </authorList>
    </citation>
    <scope>NUCLEOTIDE SEQUENCE [LARGE SCALE GENOMIC DNA]</scope>
    <source>
        <strain evidence="3">DSM122</strain>
    </source>
</reference>
<evidence type="ECO:0000313" key="3">
    <source>
        <dbReference type="Proteomes" id="UP000033220"/>
    </source>
</evidence>
<sequence length="294" mass="30282">ALLMIFLDPAPSGPFLALGAATGALVTAALMSWRRRVSRGAVEPSDDALAPALERVSAAVLTALCDGLIVIDGQGTIVDVSAGAQVLFDLDPVQARGQSVEALVPGVLALPEGVSRVVTGHRASGRRVSVRVCVIETGEGPDALRLVTLRDVSAVVLADGLKDLEAALDAALVRGSGLSALAHEFCPPLAQLTDLPLVWLGEAQASGAIVAVGWGGLAASAFVSPLVDGPPRDGADAEEGPARAACRVVPPMFRQGFTCPALLKDLKVQHPYGAVTRYGRPFHAVLVRNFKSLG</sequence>
<organism evidence="2 3">
    <name type="scientific">Pararhodospirillum photometricum DSM 122</name>
    <dbReference type="NCBI Taxonomy" id="1150469"/>
    <lineage>
        <taxon>Bacteria</taxon>
        <taxon>Pseudomonadati</taxon>
        <taxon>Pseudomonadota</taxon>
        <taxon>Alphaproteobacteria</taxon>
        <taxon>Rhodospirillales</taxon>
        <taxon>Rhodospirillaceae</taxon>
        <taxon>Pararhodospirillum</taxon>
    </lineage>
</organism>
<dbReference type="STRING" id="1150469.RSPPHO_03283"/>
<protein>
    <recommendedName>
        <fullName evidence="4">PAS domain-containing protein</fullName>
    </recommendedName>
</protein>
<dbReference type="HOGENOM" id="CLU_948404_0_0_5"/>
<feature type="non-terminal residue" evidence="2">
    <location>
        <position position="1"/>
    </location>
</feature>
<dbReference type="InterPro" id="IPR000014">
    <property type="entry name" value="PAS"/>
</dbReference>
<dbReference type="InterPro" id="IPR035965">
    <property type="entry name" value="PAS-like_dom_sf"/>
</dbReference>
<dbReference type="KEGG" id="rpm:RSPPHO_03283"/>
<dbReference type="Proteomes" id="UP000033220">
    <property type="component" value="Chromosome DSM 122"/>
</dbReference>
<dbReference type="Gene3D" id="3.30.450.20">
    <property type="entry name" value="PAS domain"/>
    <property type="match status" value="1"/>
</dbReference>
<evidence type="ECO:0008006" key="4">
    <source>
        <dbReference type="Google" id="ProtNLM"/>
    </source>
</evidence>
<evidence type="ECO:0000256" key="1">
    <source>
        <dbReference type="SAM" id="Phobius"/>
    </source>
</evidence>
<evidence type="ECO:0000313" key="2">
    <source>
        <dbReference type="EMBL" id="CCG06622.1"/>
    </source>
</evidence>